<dbReference type="PROSITE" id="PS51939">
    <property type="entry name" value="XRRM"/>
    <property type="match status" value="1"/>
</dbReference>
<feature type="domain" description="XRRM" evidence="5">
    <location>
        <begin position="264"/>
        <end position="385"/>
    </location>
</feature>
<dbReference type="SUPFAM" id="SSF54928">
    <property type="entry name" value="RNA-binding domain, RBD"/>
    <property type="match status" value="1"/>
</dbReference>
<feature type="compositionally biased region" description="Polar residues" evidence="3">
    <location>
        <begin position="1"/>
        <end position="25"/>
    </location>
</feature>
<feature type="compositionally biased region" description="Basic residues" evidence="3">
    <location>
        <begin position="235"/>
        <end position="244"/>
    </location>
</feature>
<evidence type="ECO:0000259" key="5">
    <source>
        <dbReference type="PROSITE" id="PS51939"/>
    </source>
</evidence>
<evidence type="ECO:0000259" key="4">
    <source>
        <dbReference type="PROSITE" id="PS50102"/>
    </source>
</evidence>
<dbReference type="InterPro" id="IPR035979">
    <property type="entry name" value="RBD_domain_sf"/>
</dbReference>
<accession>A0ABM0K6R0</accession>
<feature type="region of interest" description="Disordered" evidence="3">
    <location>
        <begin position="1"/>
        <end position="140"/>
    </location>
</feature>
<feature type="domain" description="RRM" evidence="4">
    <location>
        <begin position="146"/>
        <end position="239"/>
    </location>
</feature>
<dbReference type="InterPro" id="IPR000504">
    <property type="entry name" value="RRM_dom"/>
</dbReference>
<dbReference type="CDD" id="cd12541">
    <property type="entry name" value="RRM2_La"/>
    <property type="match status" value="1"/>
</dbReference>
<gene>
    <name evidence="7" type="primary">LOC101862220</name>
</gene>
<feature type="compositionally biased region" description="Low complexity" evidence="3">
    <location>
        <begin position="26"/>
        <end position="37"/>
    </location>
</feature>
<dbReference type="PROSITE" id="PS50102">
    <property type="entry name" value="RRM"/>
    <property type="match status" value="2"/>
</dbReference>
<feature type="region of interest" description="Disordered" evidence="3">
    <location>
        <begin position="235"/>
        <end position="260"/>
    </location>
</feature>
<dbReference type="RefSeq" id="XP_005110048.2">
    <property type="nucleotide sequence ID" value="XM_005109991.3"/>
</dbReference>
<dbReference type="SMART" id="SM00360">
    <property type="entry name" value="RRM"/>
    <property type="match status" value="2"/>
</dbReference>
<feature type="region of interest" description="Disordered" evidence="3">
    <location>
        <begin position="429"/>
        <end position="471"/>
    </location>
</feature>
<feature type="compositionally biased region" description="Basic and acidic residues" evidence="3">
    <location>
        <begin position="251"/>
        <end position="260"/>
    </location>
</feature>
<feature type="compositionally biased region" description="Acidic residues" evidence="3">
    <location>
        <begin position="48"/>
        <end position="57"/>
    </location>
</feature>
<dbReference type="Proteomes" id="UP000694888">
    <property type="component" value="Unplaced"/>
</dbReference>
<protein>
    <submittedName>
        <fullName evidence="7">Lupus La protein homolog A</fullName>
    </submittedName>
</protein>
<evidence type="ECO:0000256" key="1">
    <source>
        <dbReference type="ARBA" id="ARBA00022884"/>
    </source>
</evidence>
<evidence type="ECO:0000313" key="7">
    <source>
        <dbReference type="RefSeq" id="XP_005110048.2"/>
    </source>
</evidence>
<sequence length="471" mass="53741">MQSLASRLKQLLNSTDPHQAQSQSPNTATNSTNANSNVDHAETKSENDLVEENAGAEEVDRSLSSQSPVSDGAVKKEDHDDMIKETSDIKEGDERSCSPPRPVPSVEDRLDDDNGSSTDNEEGGDQAGKSASARTTRNWGSEVNARSVYAEAFPSDAEFCDLMTFFQSYGSVENLVMRYHYNTTDFQGSVFVTFCSREDAEKFVKEEDTKYQEAPLEKKYFKEDYFRKNKKKRLKKKQKQKKKAAQASKNLEQEKEEKLRSRVNLTESSVLSLTGMGPDTSREDIEGVFSPFAKVAYVEFQRGDSEGYLRLKEAHAARPTMEKAKASNDGKVVIHGREIEMRVLEGEEETEYWVRMFKNTEERREKKEKRKNQIAQRKLRRHYKQLMEEYPEWAPPPQYPPPGPMGRFQRYSQWYDNLPGAGAQYGPVGHHQAAAFPPPAVGLSRRWGPEPGPWGQRAPRGQWDRRRGRDY</sequence>
<keyword evidence="1 2" id="KW-0694">RNA-binding</keyword>
<evidence type="ECO:0000256" key="2">
    <source>
        <dbReference type="PROSITE-ProRule" id="PRU00176"/>
    </source>
</evidence>
<feature type="compositionally biased region" description="Basic and acidic residues" evidence="3">
    <location>
        <begin position="73"/>
        <end position="96"/>
    </location>
</feature>
<proteinExistence type="predicted"/>
<dbReference type="InterPro" id="IPR014886">
    <property type="entry name" value="La_xRRM"/>
</dbReference>
<evidence type="ECO:0000313" key="6">
    <source>
        <dbReference type="Proteomes" id="UP000694888"/>
    </source>
</evidence>
<evidence type="ECO:0000256" key="3">
    <source>
        <dbReference type="SAM" id="MobiDB-lite"/>
    </source>
</evidence>
<dbReference type="InterPro" id="IPR012677">
    <property type="entry name" value="Nucleotide-bd_a/b_plait_sf"/>
</dbReference>
<keyword evidence="6" id="KW-1185">Reference proteome</keyword>
<dbReference type="Gene3D" id="3.30.70.330">
    <property type="match status" value="2"/>
</dbReference>
<feature type="compositionally biased region" description="Basic and acidic residues" evidence="3">
    <location>
        <begin position="462"/>
        <end position="471"/>
    </location>
</feature>
<feature type="compositionally biased region" description="Acidic residues" evidence="3">
    <location>
        <begin position="109"/>
        <end position="124"/>
    </location>
</feature>
<organism evidence="6 7">
    <name type="scientific">Aplysia californica</name>
    <name type="common">California sea hare</name>
    <dbReference type="NCBI Taxonomy" id="6500"/>
    <lineage>
        <taxon>Eukaryota</taxon>
        <taxon>Metazoa</taxon>
        <taxon>Spiralia</taxon>
        <taxon>Lophotrochozoa</taxon>
        <taxon>Mollusca</taxon>
        <taxon>Gastropoda</taxon>
        <taxon>Heterobranchia</taxon>
        <taxon>Euthyneura</taxon>
        <taxon>Tectipleura</taxon>
        <taxon>Aplysiida</taxon>
        <taxon>Aplysioidea</taxon>
        <taxon>Aplysiidae</taxon>
        <taxon>Aplysia</taxon>
    </lineage>
</organism>
<dbReference type="Pfam" id="PF08777">
    <property type="entry name" value="RRM_3"/>
    <property type="match status" value="1"/>
</dbReference>
<feature type="domain" description="RRM" evidence="4">
    <location>
        <begin position="269"/>
        <end position="346"/>
    </location>
</feature>
<name>A0ABM0K6R0_APLCA</name>
<dbReference type="GeneID" id="101862220"/>
<reference evidence="7" key="1">
    <citation type="submission" date="2025-08" db="UniProtKB">
        <authorList>
            <consortium name="RefSeq"/>
        </authorList>
    </citation>
    <scope>IDENTIFICATION</scope>
</reference>
<dbReference type="CDD" id="cd12291">
    <property type="entry name" value="RRM1_La"/>
    <property type="match status" value="1"/>
</dbReference>
<dbReference type="Pfam" id="PF00076">
    <property type="entry name" value="RRM_1"/>
    <property type="match status" value="1"/>
</dbReference>